<accession>A0A177P2Q7</accession>
<feature type="domain" description="OmpR/PhoB-type" evidence="11">
    <location>
        <begin position="127"/>
        <end position="226"/>
    </location>
</feature>
<evidence type="ECO:0000313" key="13">
    <source>
        <dbReference type="Proteomes" id="UP000077628"/>
    </source>
</evidence>
<dbReference type="FunFam" id="3.40.50.2300:FF:000001">
    <property type="entry name" value="DNA-binding response regulator PhoB"/>
    <property type="match status" value="1"/>
</dbReference>
<dbReference type="STRING" id="702114.A1355_20550"/>
<evidence type="ECO:0000256" key="9">
    <source>
        <dbReference type="PROSITE-ProRule" id="PRU01091"/>
    </source>
</evidence>
<dbReference type="SMART" id="SM00862">
    <property type="entry name" value="Trans_reg_C"/>
    <property type="match status" value="1"/>
</dbReference>
<proteinExistence type="predicted"/>
<dbReference type="SMART" id="SM00448">
    <property type="entry name" value="REC"/>
    <property type="match status" value="1"/>
</dbReference>
<dbReference type="InterPro" id="IPR058124">
    <property type="entry name" value="CpxR-like_REC"/>
</dbReference>
<dbReference type="Gene3D" id="6.10.250.690">
    <property type="match status" value="1"/>
</dbReference>
<evidence type="ECO:0000256" key="4">
    <source>
        <dbReference type="ARBA" id="ARBA00023012"/>
    </source>
</evidence>
<dbReference type="GO" id="GO:0006355">
    <property type="term" value="P:regulation of DNA-templated transcription"/>
    <property type="evidence" value="ECO:0007669"/>
    <property type="project" value="InterPro"/>
</dbReference>
<protein>
    <submittedName>
        <fullName evidence="12">DNA-binding response regulator</fullName>
    </submittedName>
</protein>
<feature type="modified residue" description="4-aspartylphosphate" evidence="8">
    <location>
        <position position="52"/>
    </location>
</feature>
<dbReference type="PROSITE" id="PS51755">
    <property type="entry name" value="OMPR_PHOB"/>
    <property type="match status" value="1"/>
</dbReference>
<dbReference type="CDD" id="cd00383">
    <property type="entry name" value="trans_reg_C"/>
    <property type="match status" value="1"/>
</dbReference>
<dbReference type="Pfam" id="PF00486">
    <property type="entry name" value="Trans_reg_C"/>
    <property type="match status" value="1"/>
</dbReference>
<evidence type="ECO:0000256" key="7">
    <source>
        <dbReference type="ARBA" id="ARBA00023163"/>
    </source>
</evidence>
<dbReference type="InterPro" id="IPR001789">
    <property type="entry name" value="Sig_transdc_resp-reg_receiver"/>
</dbReference>
<dbReference type="SUPFAM" id="SSF46894">
    <property type="entry name" value="C-terminal effector domain of the bipartite response regulators"/>
    <property type="match status" value="1"/>
</dbReference>
<dbReference type="Proteomes" id="UP000077628">
    <property type="component" value="Unassembled WGS sequence"/>
</dbReference>
<dbReference type="Pfam" id="PF00072">
    <property type="entry name" value="Response_reg"/>
    <property type="match status" value="1"/>
</dbReference>
<dbReference type="SUPFAM" id="SSF52172">
    <property type="entry name" value="CheY-like"/>
    <property type="match status" value="1"/>
</dbReference>
<dbReference type="InterPro" id="IPR016032">
    <property type="entry name" value="Sig_transdc_resp-reg_C-effctor"/>
</dbReference>
<dbReference type="OrthoDB" id="9802426at2"/>
<dbReference type="GO" id="GO:0005829">
    <property type="term" value="C:cytosol"/>
    <property type="evidence" value="ECO:0007669"/>
    <property type="project" value="TreeGrafter"/>
</dbReference>
<evidence type="ECO:0000256" key="8">
    <source>
        <dbReference type="PROSITE-ProRule" id="PRU00169"/>
    </source>
</evidence>
<dbReference type="PROSITE" id="PS50110">
    <property type="entry name" value="RESPONSE_REGULATORY"/>
    <property type="match status" value="1"/>
</dbReference>
<organism evidence="12 13">
    <name type="scientific">Methylomonas koyamae</name>
    <dbReference type="NCBI Taxonomy" id="702114"/>
    <lineage>
        <taxon>Bacteria</taxon>
        <taxon>Pseudomonadati</taxon>
        <taxon>Pseudomonadota</taxon>
        <taxon>Gammaproteobacteria</taxon>
        <taxon>Methylococcales</taxon>
        <taxon>Methylococcaceae</taxon>
        <taxon>Methylomonas</taxon>
    </lineage>
</organism>
<dbReference type="InterPro" id="IPR001867">
    <property type="entry name" value="OmpR/PhoB-type_DNA-bd"/>
</dbReference>
<evidence type="ECO:0000259" key="10">
    <source>
        <dbReference type="PROSITE" id="PS50110"/>
    </source>
</evidence>
<dbReference type="AlphaFoldDB" id="A0A177P2Q7"/>
<dbReference type="EMBL" id="LUUK01000046">
    <property type="protein sequence ID" value="OAI24535.1"/>
    <property type="molecule type" value="Genomic_DNA"/>
</dbReference>
<keyword evidence="7" id="KW-0804">Transcription</keyword>
<dbReference type="InterPro" id="IPR011006">
    <property type="entry name" value="CheY-like_superfamily"/>
</dbReference>
<name>A0A177P2Q7_9GAMM</name>
<dbReference type="Gene3D" id="3.40.50.2300">
    <property type="match status" value="1"/>
</dbReference>
<dbReference type="GO" id="GO:0000976">
    <property type="term" value="F:transcription cis-regulatory region binding"/>
    <property type="evidence" value="ECO:0007669"/>
    <property type="project" value="TreeGrafter"/>
</dbReference>
<evidence type="ECO:0000256" key="3">
    <source>
        <dbReference type="ARBA" id="ARBA00022553"/>
    </source>
</evidence>
<feature type="domain" description="Response regulatory" evidence="10">
    <location>
        <begin position="3"/>
        <end position="116"/>
    </location>
</feature>
<comment type="subcellular location">
    <subcellularLocation>
        <location evidence="1">Cytoplasm</location>
    </subcellularLocation>
</comment>
<dbReference type="GO" id="GO:0032993">
    <property type="term" value="C:protein-DNA complex"/>
    <property type="evidence" value="ECO:0007669"/>
    <property type="project" value="TreeGrafter"/>
</dbReference>
<keyword evidence="13" id="KW-1185">Reference proteome</keyword>
<evidence type="ECO:0000256" key="6">
    <source>
        <dbReference type="ARBA" id="ARBA00023125"/>
    </source>
</evidence>
<evidence type="ECO:0000256" key="5">
    <source>
        <dbReference type="ARBA" id="ARBA00023015"/>
    </source>
</evidence>
<keyword evidence="2" id="KW-0963">Cytoplasm</keyword>
<evidence type="ECO:0000256" key="2">
    <source>
        <dbReference type="ARBA" id="ARBA00022490"/>
    </source>
</evidence>
<keyword evidence="5" id="KW-0805">Transcription regulation</keyword>
<evidence type="ECO:0000313" key="12">
    <source>
        <dbReference type="EMBL" id="OAI24535.1"/>
    </source>
</evidence>
<keyword evidence="6 9" id="KW-0238">DNA-binding</keyword>
<feature type="DNA-binding region" description="OmpR/PhoB-type" evidence="9">
    <location>
        <begin position="127"/>
        <end position="226"/>
    </location>
</feature>
<dbReference type="CDD" id="cd17623">
    <property type="entry name" value="REC_OmpR_CpxR"/>
    <property type="match status" value="1"/>
</dbReference>
<dbReference type="InterPro" id="IPR036388">
    <property type="entry name" value="WH-like_DNA-bd_sf"/>
</dbReference>
<gene>
    <name evidence="12" type="ORF">A1355_20550</name>
</gene>
<dbReference type="Gene3D" id="1.10.10.10">
    <property type="entry name" value="Winged helix-like DNA-binding domain superfamily/Winged helix DNA-binding domain"/>
    <property type="match status" value="1"/>
</dbReference>
<reference evidence="13" key="1">
    <citation type="submission" date="2016-03" db="EMBL/GenBank/DDBJ databases">
        <authorList>
            <person name="Heylen K."/>
            <person name="De Vos P."/>
            <person name="Vekeman B."/>
        </authorList>
    </citation>
    <scope>NUCLEOTIDE SEQUENCE [LARGE SCALE GENOMIC DNA]</scope>
    <source>
        <strain evidence="13">R-45383</strain>
    </source>
</reference>
<comment type="caution">
    <text evidence="12">The sequence shown here is derived from an EMBL/GenBank/DDBJ whole genome shotgun (WGS) entry which is preliminary data.</text>
</comment>
<dbReference type="PANTHER" id="PTHR48111">
    <property type="entry name" value="REGULATOR OF RPOS"/>
    <property type="match status" value="1"/>
</dbReference>
<dbReference type="RefSeq" id="WP_064025425.1">
    <property type="nucleotide sequence ID" value="NZ_LUUK01000046.1"/>
</dbReference>
<evidence type="ECO:0000256" key="1">
    <source>
        <dbReference type="ARBA" id="ARBA00004496"/>
    </source>
</evidence>
<dbReference type="GO" id="GO:0000156">
    <property type="term" value="F:phosphorelay response regulator activity"/>
    <property type="evidence" value="ECO:0007669"/>
    <property type="project" value="TreeGrafter"/>
</dbReference>
<evidence type="ECO:0000259" key="11">
    <source>
        <dbReference type="PROSITE" id="PS51755"/>
    </source>
</evidence>
<keyword evidence="3 8" id="KW-0597">Phosphoprotein</keyword>
<dbReference type="InterPro" id="IPR039420">
    <property type="entry name" value="WalR-like"/>
</dbReference>
<dbReference type="PANTHER" id="PTHR48111:SF39">
    <property type="entry name" value="TRANSCRIPTIONAL REGULATORY PROTEIN CPXR"/>
    <property type="match status" value="1"/>
</dbReference>
<sequence length="227" mass="25125">MNTVLIIDDDTELAALFGEYLQQEGFGVDIANDGATGLAKALSGEYQLAILDIMLPDIKGTEVLAKIRAESRLPILMFTAKGDDVDRIIGLESGADDYVPKPCTPRELVARIRAILRRVQRDTATSSGPIVAGPLKIWSEKRKALWFERDLELTSTEFNLLETLASHVGHIVSKNELSEKALGRPLARFDRSIDVHMSSIRQKLGTQQDGRSYIQTVRGQGYQMIKA</sequence>
<keyword evidence="4" id="KW-0902">Two-component regulatory system</keyword>